<evidence type="ECO:0000313" key="1">
    <source>
        <dbReference type="EMBL" id="QOR71823.1"/>
    </source>
</evidence>
<proteinExistence type="predicted"/>
<sequence>MARTSPSSPAPAAGLTADQVLRFRMARHGLTAAPGTVTDPGDAPILNLGVQDTGPDGAAWALRVRGLDASLTDDPRCPFALAWTLRGAPHAYRRDELGQVRRAVSPFSEADAGKRIFDAAAPLRRAGIAVLDALDRVASEMHDIATAEIVKGEMSAELTRRLPEPYLRECRPCQAIHTYEQPFRLAALFAGLELVPGTSPPVLRPIADWPSSDVPGPMREPDGASSAPTHLQPIRAYLSLFGTGTMQEVAAYLDAPVAEVRAHWPEDAVPVTVNETATFALAGNLPALTGDEESGVVRILGPYDPFLQAKDRHLLAASATERKALFPVLGRPGAVVRDGRILALWRPTTAKGHLRLRLTEWVPLTRADRGAVAEQATALADLRGVTFDGFA</sequence>
<dbReference type="Proteomes" id="UP000593758">
    <property type="component" value="Chromosome"/>
</dbReference>
<accession>A0A7M1SYW3</accession>
<dbReference type="Pfam" id="PF06224">
    <property type="entry name" value="AlkZ-like"/>
    <property type="match status" value="1"/>
</dbReference>
<reference evidence="1 2" key="1">
    <citation type="submission" date="2020-10" db="EMBL/GenBank/DDBJ databases">
        <title>Haloactinobacterium sp. RN3S43, a bacterium isolated from saline soil.</title>
        <authorList>
            <person name="Sun J.-Q."/>
        </authorList>
    </citation>
    <scope>NUCLEOTIDE SEQUENCE [LARGE SCALE GENOMIC DNA]</scope>
    <source>
        <strain evidence="1 2">RN3S43</strain>
    </source>
</reference>
<organism evidence="1 2">
    <name type="scientific">Ruania alkalisoli</name>
    <dbReference type="NCBI Taxonomy" id="2779775"/>
    <lineage>
        <taxon>Bacteria</taxon>
        <taxon>Bacillati</taxon>
        <taxon>Actinomycetota</taxon>
        <taxon>Actinomycetes</taxon>
        <taxon>Micrococcales</taxon>
        <taxon>Ruaniaceae</taxon>
        <taxon>Ruania</taxon>
    </lineage>
</organism>
<evidence type="ECO:0000313" key="2">
    <source>
        <dbReference type="Proteomes" id="UP000593758"/>
    </source>
</evidence>
<dbReference type="InterPro" id="IPR009351">
    <property type="entry name" value="AlkZ-like"/>
</dbReference>
<protein>
    <submittedName>
        <fullName evidence="1">Winged helix DNA-binding domain-containing protein</fullName>
    </submittedName>
</protein>
<dbReference type="KEGG" id="halt:IM660_06025"/>
<name>A0A7M1SYW3_9MICO</name>
<dbReference type="EMBL" id="CP063169">
    <property type="protein sequence ID" value="QOR71823.1"/>
    <property type="molecule type" value="Genomic_DNA"/>
</dbReference>
<dbReference type="AlphaFoldDB" id="A0A7M1SYW3"/>
<gene>
    <name evidence="1" type="ORF">IM660_06025</name>
</gene>
<dbReference type="RefSeq" id="WP_193498477.1">
    <property type="nucleotide sequence ID" value="NZ_CP063169.1"/>
</dbReference>
<keyword evidence="2" id="KW-1185">Reference proteome</keyword>
<dbReference type="GO" id="GO:0003677">
    <property type="term" value="F:DNA binding"/>
    <property type="evidence" value="ECO:0007669"/>
    <property type="project" value="UniProtKB-KW"/>
</dbReference>
<keyword evidence="1" id="KW-0238">DNA-binding</keyword>